<evidence type="ECO:0000256" key="1">
    <source>
        <dbReference type="SAM" id="MobiDB-lite"/>
    </source>
</evidence>
<feature type="chain" id="PRO_5046753583" evidence="2">
    <location>
        <begin position="21"/>
        <end position="248"/>
    </location>
</feature>
<keyword evidence="2" id="KW-0732">Signal</keyword>
<dbReference type="EMBL" id="JBHSRJ010000009">
    <property type="protein sequence ID" value="MFC6045789.1"/>
    <property type="molecule type" value="Genomic_DNA"/>
</dbReference>
<gene>
    <name evidence="3" type="ORF">ACFPYL_22090</name>
</gene>
<accession>A0ABW1LQR7</accession>
<evidence type="ECO:0000256" key="2">
    <source>
        <dbReference type="SAM" id="SignalP"/>
    </source>
</evidence>
<proteinExistence type="predicted"/>
<evidence type="ECO:0000313" key="4">
    <source>
        <dbReference type="Proteomes" id="UP001596135"/>
    </source>
</evidence>
<reference evidence="4" key="1">
    <citation type="journal article" date="2019" name="Int. J. Syst. Evol. Microbiol.">
        <title>The Global Catalogue of Microorganisms (GCM) 10K type strain sequencing project: providing services to taxonomists for standard genome sequencing and annotation.</title>
        <authorList>
            <consortium name="The Broad Institute Genomics Platform"/>
            <consortium name="The Broad Institute Genome Sequencing Center for Infectious Disease"/>
            <person name="Wu L."/>
            <person name="Ma J."/>
        </authorList>
    </citation>
    <scope>NUCLEOTIDE SEQUENCE [LARGE SCALE GENOMIC DNA]</scope>
    <source>
        <strain evidence="4">CCUG 54522</strain>
    </source>
</reference>
<feature type="region of interest" description="Disordered" evidence="1">
    <location>
        <begin position="34"/>
        <end position="54"/>
    </location>
</feature>
<feature type="signal peptide" evidence="2">
    <location>
        <begin position="1"/>
        <end position="20"/>
    </location>
</feature>
<dbReference type="Proteomes" id="UP001596135">
    <property type="component" value="Unassembled WGS sequence"/>
</dbReference>
<keyword evidence="4" id="KW-1185">Reference proteome</keyword>
<protein>
    <submittedName>
        <fullName evidence="3">Uncharacterized protein</fullName>
    </submittedName>
</protein>
<organism evidence="3 4">
    <name type="scientific">Nocardioides hankookensis</name>
    <dbReference type="NCBI Taxonomy" id="443157"/>
    <lineage>
        <taxon>Bacteria</taxon>
        <taxon>Bacillati</taxon>
        <taxon>Actinomycetota</taxon>
        <taxon>Actinomycetes</taxon>
        <taxon>Propionibacteriales</taxon>
        <taxon>Nocardioidaceae</taxon>
        <taxon>Nocardioides</taxon>
    </lineage>
</organism>
<comment type="caution">
    <text evidence="3">The sequence shown here is derived from an EMBL/GenBank/DDBJ whole genome shotgun (WGS) entry which is preliminary data.</text>
</comment>
<sequence length="248" mass="25695">MGLRHVAAVTSLLLAGSVLVAGSSEAEQLDGADHLPASVSGTVPEGGSLSTTSPTIGKIKQGEITLQPKPSAEDEEIDAFDKFVASMGTLPKRKRLLVCVVLHTYVSAGFPSDPYEAEYKTKNASAAAAILGACLQLAGLITYDQAVPLRQAGRRAGGRCGETVGVPATIRKQGGQYVVSVDGTTRGVRKPPLKVTCAAKGDGIAYRVRPAKKGVQLRTVVGNQLAFGIKSPPDASTSVPVKVTFNGR</sequence>
<dbReference type="RefSeq" id="WP_379159627.1">
    <property type="nucleotide sequence ID" value="NZ_JBHSRJ010000009.1"/>
</dbReference>
<evidence type="ECO:0000313" key="3">
    <source>
        <dbReference type="EMBL" id="MFC6045789.1"/>
    </source>
</evidence>
<name>A0ABW1LQR7_9ACTN</name>